<keyword evidence="1 2" id="KW-0238">DNA-binding</keyword>
<organism evidence="5">
    <name type="scientific">Candidatus Organicella extenuata</name>
    <dbReference type="NCBI Taxonomy" id="2841811"/>
    <lineage>
        <taxon>Bacteria</taxon>
        <taxon>Pseudomonadati</taxon>
        <taxon>Verrucomicrobiota</taxon>
        <taxon>Candidatus Organicella</taxon>
    </lineage>
</organism>
<feature type="compositionally biased region" description="Basic and acidic residues" evidence="4">
    <location>
        <begin position="138"/>
        <end position="150"/>
    </location>
</feature>
<evidence type="ECO:0000313" key="5">
    <source>
        <dbReference type="EMBL" id="WMI30399.1"/>
    </source>
</evidence>
<dbReference type="InterPro" id="IPR011344">
    <property type="entry name" value="ssDNA-bd"/>
</dbReference>
<dbReference type="EMBL" id="CP128385">
    <property type="protein sequence ID" value="WMI30399.1"/>
    <property type="molecule type" value="Genomic_DNA"/>
</dbReference>
<accession>A0AA51BL49</accession>
<dbReference type="GO" id="GO:0006260">
    <property type="term" value="P:DNA replication"/>
    <property type="evidence" value="ECO:0007669"/>
    <property type="project" value="InterPro"/>
</dbReference>
<dbReference type="InterPro" id="IPR000424">
    <property type="entry name" value="Primosome_PriB/ssb"/>
</dbReference>
<dbReference type="NCBIfam" id="TIGR00621">
    <property type="entry name" value="ssb"/>
    <property type="match status" value="1"/>
</dbReference>
<dbReference type="AlphaFoldDB" id="A0AA51BL49"/>
<dbReference type="PANTHER" id="PTHR10302:SF27">
    <property type="entry name" value="SINGLE-STRANDED DNA-BINDING PROTEIN"/>
    <property type="match status" value="1"/>
</dbReference>
<evidence type="ECO:0000256" key="4">
    <source>
        <dbReference type="SAM" id="MobiDB-lite"/>
    </source>
</evidence>
<comment type="caution">
    <text evidence="2">Lacks conserved residue(s) required for the propagation of feature annotation.</text>
</comment>
<proteinExistence type="inferred from homology"/>
<dbReference type="Proteomes" id="UP001238843">
    <property type="component" value="Chromosome"/>
</dbReference>
<dbReference type="PIRSF" id="PIRSF002070">
    <property type="entry name" value="SSB"/>
    <property type="match status" value="1"/>
</dbReference>
<comment type="subunit">
    <text evidence="2">Homotetramer.</text>
</comment>
<dbReference type="Pfam" id="PF00436">
    <property type="entry name" value="SSB"/>
    <property type="match status" value="1"/>
</dbReference>
<reference evidence="5" key="1">
    <citation type="journal article" date="2021" name="Front. Microbiol.">
        <title>Genome Analysis of a Verrucomicrobial Endosymbiont With a Tiny Genome Discovered in an Antarctic Lake.</title>
        <authorList>
            <person name="Williams T.J."/>
            <person name="Allen M.A."/>
            <person name="Ivanova N."/>
            <person name="Huntemann M."/>
            <person name="Haque S."/>
            <person name="Hancock A.M."/>
            <person name="Brazendale S."/>
            <person name="Cavicchioli R."/>
        </authorList>
    </citation>
    <scope>NUCLEOTIDE SEQUENCE</scope>
    <source>
        <strain evidence="5">MAG_Ga0307966_1000010</strain>
    </source>
</reference>
<evidence type="ECO:0000256" key="1">
    <source>
        <dbReference type="ARBA" id="ARBA00023125"/>
    </source>
</evidence>
<evidence type="ECO:0000256" key="2">
    <source>
        <dbReference type="HAMAP-Rule" id="MF_00984"/>
    </source>
</evidence>
<dbReference type="SUPFAM" id="SSF50249">
    <property type="entry name" value="Nucleic acid-binding proteins"/>
    <property type="match status" value="1"/>
</dbReference>
<dbReference type="PANTHER" id="PTHR10302">
    <property type="entry name" value="SINGLE-STRANDED DNA-BINDING PROTEIN"/>
    <property type="match status" value="1"/>
</dbReference>
<dbReference type="GO" id="GO:0003697">
    <property type="term" value="F:single-stranded DNA binding"/>
    <property type="evidence" value="ECO:0007669"/>
    <property type="project" value="UniProtKB-UniRule"/>
</dbReference>
<sequence>MGNFNKVILLGRLTRDPEIRFTSKGLAVTNVTLAVSRKFKGEDSVYKEDTTFVDVNIFGKNAEVVSKFFFKGSLILVEGRLRSDQWSVNGIKKNKLVVVLESFQFTGYSSNNKKPLNNQSTASNELSSPDKQPNTNRNYEDDKVRETEPF</sequence>
<feature type="compositionally biased region" description="Polar residues" evidence="4">
    <location>
        <begin position="111"/>
        <end position="137"/>
    </location>
</feature>
<dbReference type="GO" id="GO:0009295">
    <property type="term" value="C:nucleoid"/>
    <property type="evidence" value="ECO:0007669"/>
    <property type="project" value="TreeGrafter"/>
</dbReference>
<dbReference type="Gene3D" id="2.40.50.140">
    <property type="entry name" value="Nucleic acid-binding proteins"/>
    <property type="match status" value="1"/>
</dbReference>
<feature type="region of interest" description="Disordered" evidence="4">
    <location>
        <begin position="111"/>
        <end position="150"/>
    </location>
</feature>
<dbReference type="HAMAP" id="MF_00984">
    <property type="entry name" value="SSB"/>
    <property type="match status" value="1"/>
</dbReference>
<dbReference type="InterPro" id="IPR012340">
    <property type="entry name" value="NA-bd_OB-fold"/>
</dbReference>
<name>A0AA51BL49_9BACT</name>
<dbReference type="CDD" id="cd04496">
    <property type="entry name" value="SSB_OBF"/>
    <property type="match status" value="1"/>
</dbReference>
<protein>
    <recommendedName>
        <fullName evidence="2 3">Single-stranded DNA-binding protein</fullName>
        <shortName evidence="2">SSB</shortName>
    </recommendedName>
</protein>
<reference evidence="5" key="2">
    <citation type="submission" date="2023-06" db="EMBL/GenBank/DDBJ databases">
        <authorList>
            <person name="Williams T.J."/>
            <person name="Allen M.A."/>
            <person name="Ivanova N."/>
            <person name="Huntemann M."/>
            <person name="Haque S."/>
            <person name="Hancock A.M."/>
            <person name="Brazendale S."/>
            <person name="Cavicchioli R."/>
        </authorList>
    </citation>
    <scope>NUCLEOTIDE SEQUENCE</scope>
    <source>
        <strain evidence="5">MAG_Ga0307966_1000010</strain>
    </source>
</reference>
<evidence type="ECO:0000256" key="3">
    <source>
        <dbReference type="PIRNR" id="PIRNR002070"/>
    </source>
</evidence>
<gene>
    <name evidence="5" type="primary">ssb</name>
    <name evidence="5" type="ORF">QTO32_00540</name>
</gene>
<dbReference type="PROSITE" id="PS50935">
    <property type="entry name" value="SSB"/>
    <property type="match status" value="1"/>
</dbReference>